<evidence type="ECO:0000259" key="11">
    <source>
        <dbReference type="PROSITE" id="PS51192"/>
    </source>
</evidence>
<dbReference type="InterPro" id="IPR001660">
    <property type="entry name" value="SAM"/>
</dbReference>
<dbReference type="Gene3D" id="3.40.50.10810">
    <property type="entry name" value="Tandem AAA-ATPase domain"/>
    <property type="match status" value="1"/>
</dbReference>
<dbReference type="PANTHER" id="PTHR45797">
    <property type="entry name" value="RAD54-LIKE"/>
    <property type="match status" value="1"/>
</dbReference>
<feature type="compositionally biased region" description="Polar residues" evidence="9">
    <location>
        <begin position="1047"/>
        <end position="1058"/>
    </location>
</feature>
<dbReference type="PANTHER" id="PTHR45797:SF1">
    <property type="entry name" value="HELICASE ARIP4"/>
    <property type="match status" value="1"/>
</dbReference>
<dbReference type="GeneID" id="27690958"/>
<dbReference type="Pfam" id="PF24580">
    <property type="entry name" value="DUF7607"/>
    <property type="match status" value="1"/>
</dbReference>
<dbReference type="Pfam" id="PF00271">
    <property type="entry name" value="Helicase_C"/>
    <property type="match status" value="1"/>
</dbReference>
<evidence type="ECO:0000259" key="12">
    <source>
        <dbReference type="PROSITE" id="PS51194"/>
    </source>
</evidence>
<dbReference type="InterPro" id="IPR056026">
    <property type="entry name" value="DUF7607"/>
</dbReference>
<gene>
    <name evidence="13" type="ORF">SPPG_07761</name>
</gene>
<dbReference type="Gene3D" id="1.10.150.50">
    <property type="entry name" value="Transcription Factor, Ets-1"/>
    <property type="match status" value="1"/>
</dbReference>
<feature type="region of interest" description="Disordered" evidence="9">
    <location>
        <begin position="1917"/>
        <end position="2026"/>
    </location>
</feature>
<feature type="region of interest" description="Disordered" evidence="9">
    <location>
        <begin position="145"/>
        <end position="189"/>
    </location>
</feature>
<dbReference type="InterPro" id="IPR013761">
    <property type="entry name" value="SAM/pointed_sf"/>
</dbReference>
<feature type="compositionally biased region" description="Polar residues" evidence="9">
    <location>
        <begin position="146"/>
        <end position="155"/>
    </location>
</feature>
<feature type="compositionally biased region" description="Basic and acidic residues" evidence="9">
    <location>
        <begin position="1105"/>
        <end position="1114"/>
    </location>
</feature>
<feature type="region of interest" description="Disordered" evidence="9">
    <location>
        <begin position="1091"/>
        <end position="1175"/>
    </location>
</feature>
<feature type="region of interest" description="Disordered" evidence="9">
    <location>
        <begin position="2097"/>
        <end position="2154"/>
    </location>
</feature>
<dbReference type="GO" id="GO:0003677">
    <property type="term" value="F:DNA binding"/>
    <property type="evidence" value="ECO:0007669"/>
    <property type="project" value="UniProtKB-KW"/>
</dbReference>
<dbReference type="Pfam" id="PF00176">
    <property type="entry name" value="SNF2-rel_dom"/>
    <property type="match status" value="1"/>
</dbReference>
<dbReference type="STRING" id="645134.A0A0L0H8C2"/>
<dbReference type="PROSITE" id="PS51194">
    <property type="entry name" value="HELICASE_CTER"/>
    <property type="match status" value="1"/>
</dbReference>
<dbReference type="SMART" id="SM00487">
    <property type="entry name" value="DEXDc"/>
    <property type="match status" value="1"/>
</dbReference>
<dbReference type="InterPro" id="IPR038718">
    <property type="entry name" value="SNF2-like_sf"/>
</dbReference>
<dbReference type="SMART" id="SM00490">
    <property type="entry name" value="HELICc"/>
    <property type="match status" value="1"/>
</dbReference>
<feature type="compositionally biased region" description="Polar residues" evidence="9">
    <location>
        <begin position="1094"/>
        <end position="1104"/>
    </location>
</feature>
<dbReference type="eggNOG" id="KOG1016">
    <property type="taxonomic scope" value="Eukaryota"/>
</dbReference>
<dbReference type="RefSeq" id="XP_016604978.1">
    <property type="nucleotide sequence ID" value="XM_016755921.1"/>
</dbReference>
<dbReference type="OrthoDB" id="2020972at2759"/>
<dbReference type="CDD" id="cd18793">
    <property type="entry name" value="SF2_C_SNF"/>
    <property type="match status" value="1"/>
</dbReference>
<comment type="subcellular location">
    <subcellularLocation>
        <location evidence="1">Nucleus</location>
    </subcellularLocation>
</comment>
<feature type="region of interest" description="Disordered" evidence="9">
    <location>
        <begin position="376"/>
        <end position="396"/>
    </location>
</feature>
<sequence>MTTKDCTSTTCEDPREWDKVAVGEWVRSLGLNDLVGSFLDNDIDGTVLLNEISSENVLREELNITSFGKRRKIWRGIQGLRKMLGIDYSFSASSSPTASLVTQQSGANTPPGSVPAAFSIDTPMFPLLLPTYSIADASSFPLPNTAEGSLGSQESIKQEFSRSYSTSEVPGDLPSTRSEQPISGPKTDMGIASARSEKYCNSQSTDKSICPRYDDAMDIAALFFDRSARKVSQEVHDDNDDFVFIRKRATRPPFSLCQTIAQSAIKRMLRQPNLTYDEPQYRETSPDGSVIAIWRPPLKTANHWVRLFKTMNGEVKDVVDNSGRYAKPETDYVEDAEPSHMTIGNSKAPVLIKGHGFAPRVPGGYACKRQRLEKEDDDEVLPLYGDSETDDYENDSEWEEECQEDERAEIRRKGNSATFQAEARSISDPNASSLREQMVTMEMEVNEEEAEEEKQGEHDLDHFARNGKRRGMRKWPPSSQIGSGRRDMKTHLPIVVGSTRFLSSEKIQSIIDEEVKGFENRWRTRELPKLEKKAYKLWKNERFLLEDKKLALEDLQTRRFAKQLDGYLSHKCSSVREIRAKCANLEATVEEMCSLKWMIELFEGEKPIKPVSEKVGAPRRKRDKSAAFAKEDDHWSDFIASEDEYGETGMEVEGTSSDEERIDRETSSTHIDQPRSPVRWSKRKSDDQPTSPEADVNGGTGTNALYEEPSDQETNEEEFEMSLIPESEPLDWELNALPESQPVVKLTALPSLGNRSRIKTPNARPSASMDVAVENREASLEESDEDVLITGFTFPVQQGQPSSRSVKGEQHGSASESKFSDVASTGSVGRNGAGTEGQKYRDPILIESDDDNRGDLQSEKGTSAGRRPSLVLADLRAAQKAFSEDQKEKIAGGQQGNIRNNVNSTSGLPTSGAKSKREAKWKDRETAGRSRHKENEFQRKIDKHFLSRWANEPVDEVYARVKNIRNKSLLGEIPTSSNAHYDLQLITEHIVFLSQIRSNRQLAHSDQRPVWDARAEMLDMWPDDAAAKEGINQFITWRLENVEENEGSISDQSLTGAESSRESSDLSGGESHSGQLESSLKKQRLFIAEDDDNNSSTGILSSKSSEGDVGRERISINGVKRKIYRPSIPNRKKSKSSNRRVPSDDSSSDTEVVYIDSDSASDGATGSRRQKGRREIKEIRPMNDLTRRIQKQRGEQEEAIRRRAKIQSSRLSLTERKIIVNLGHDESEEDILVPDFIAGELKDHQIEGIRFLWKNIVMLKQPSADGQSMRHAGCILAHAMGLGKTIQTIVFIFVLMREIRADSKAIPEHLRAGRVLIVVPASVVTNWLREFFQWIPESVMQDVLRNVETLTSMGKTMLQRRKTIEKWHSEGGVLITGYNMLQEQWKQSKKASDELMAMQQHEMSQGGDPTRIQATTSKYENVKGWIFEGTSLLVCDEGHLIKNTKSLRCQLMNNFQTPSRICLTGFPLQNNLSEYWCMIDFAVSMFLGTHAEFRNNYENPIANGLHADSTDSDRILSRRRMYMLTRLIHDIVLRKDNAPLRRELPEKTEFVIVCKLTTLQHEAYRAYLQTVEPGCSFSNIIARMHPLLLLCGHPGVFKRVVDEKFAKLEKLGKSISRGKAASSSRRESFASEAQPDTDFAPTSITAATSIADVDPELDGDAEDVIQEDNVDVGLLRTLHPTFDHIFSKYQDILSLEHSIKMQITMQIVHSARRNKQKVLIFSRSVPTLHYIKDAIDKEGIKTFLIKGDVQATDRQKLIDEFNKSSIATVFVISTQAGSVGVNLQGATRVVLFDIGWNPSDAEQAVARAYRYGQREPVFVYRLQTCDTFETTLYKNNIHKLGLSKQVVDKKNTSKNYTKAEMKKYFEPPPKDRGWEVAPEEEESLRNKNDPVLNDILTVCREGLIRVREHEDLLQEIEDEMDEAERAEGERALEEERIRRKEGRRGGPPPPPPPPSSPPQTQSTSTIAGPTPLPAPGGQAISTDQPSQGTATPFVPGRSAHVSEETIPIPRTAGSTSSTTVESLTSQPQIVDSNLSALARWTEYKKHQEHLAQLTTFAGIQERPPVFVSMFSARPSTTASVPPAPAMTAAPLHSPGVGTVGTSSTSAPMQSPHPMHAPASFSQPTYRYPATPAGAHFPPPSPYGQPRPPSYPADFSQWTSPDFWLRQFARPQG</sequence>
<feature type="compositionally biased region" description="Basic and acidic residues" evidence="9">
    <location>
        <begin position="915"/>
        <end position="935"/>
    </location>
</feature>
<evidence type="ECO:0000256" key="8">
    <source>
        <dbReference type="ARBA" id="ARBA00023242"/>
    </source>
</evidence>
<feature type="domain" description="Helicase C-terminal" evidence="12">
    <location>
        <begin position="1702"/>
        <end position="1862"/>
    </location>
</feature>
<keyword evidence="14" id="KW-1185">Reference proteome</keyword>
<keyword evidence="6" id="KW-0067">ATP-binding</keyword>
<evidence type="ECO:0000256" key="7">
    <source>
        <dbReference type="ARBA" id="ARBA00023125"/>
    </source>
</evidence>
<feature type="compositionally biased region" description="Basic and acidic residues" evidence="9">
    <location>
        <begin position="658"/>
        <end position="667"/>
    </location>
</feature>
<evidence type="ECO:0000256" key="5">
    <source>
        <dbReference type="ARBA" id="ARBA00022806"/>
    </source>
</evidence>
<feature type="compositionally biased region" description="Low complexity" evidence="9">
    <location>
        <begin position="2014"/>
        <end position="2025"/>
    </location>
</feature>
<evidence type="ECO:0000256" key="3">
    <source>
        <dbReference type="ARBA" id="ARBA00022741"/>
    </source>
</evidence>
<dbReference type="InterPro" id="IPR027417">
    <property type="entry name" value="P-loop_NTPase"/>
</dbReference>
<evidence type="ECO:0000259" key="10">
    <source>
        <dbReference type="PROSITE" id="PS50105"/>
    </source>
</evidence>
<dbReference type="Proteomes" id="UP000053201">
    <property type="component" value="Unassembled WGS sequence"/>
</dbReference>
<dbReference type="InterPro" id="IPR044574">
    <property type="entry name" value="ARIP4-like"/>
</dbReference>
<protein>
    <submittedName>
        <fullName evidence="13">Uncharacterized protein</fullName>
    </submittedName>
</protein>
<evidence type="ECO:0000313" key="13">
    <source>
        <dbReference type="EMBL" id="KNC96938.1"/>
    </source>
</evidence>
<dbReference type="Pfam" id="PF07647">
    <property type="entry name" value="SAM_2"/>
    <property type="match status" value="1"/>
</dbReference>
<comment type="similarity">
    <text evidence="2">Belongs to the SNF2/RAD54 helicase family.</text>
</comment>
<feature type="compositionally biased region" description="Polar residues" evidence="9">
    <location>
        <begin position="1979"/>
        <end position="1990"/>
    </location>
</feature>
<dbReference type="InParanoid" id="A0A0L0H8C2"/>
<evidence type="ECO:0000313" key="14">
    <source>
        <dbReference type="Proteomes" id="UP000053201"/>
    </source>
</evidence>
<accession>A0A0L0H8C2</accession>
<feature type="region of interest" description="Disordered" evidence="9">
    <location>
        <begin position="794"/>
        <end position="870"/>
    </location>
</feature>
<feature type="compositionally biased region" description="Acidic residues" evidence="9">
    <location>
        <begin position="387"/>
        <end position="396"/>
    </location>
</feature>
<name>A0A0L0H8C2_SPIPD</name>
<evidence type="ECO:0000256" key="9">
    <source>
        <dbReference type="SAM" id="MobiDB-lite"/>
    </source>
</evidence>
<feature type="compositionally biased region" description="Polar residues" evidence="9">
    <location>
        <begin position="2099"/>
        <end position="2108"/>
    </location>
</feature>
<keyword evidence="4" id="KW-0378">Hydrolase</keyword>
<feature type="domain" description="Helicase ATP-binding" evidence="11">
    <location>
        <begin position="1265"/>
        <end position="1485"/>
    </location>
</feature>
<dbReference type="CDD" id="cd18007">
    <property type="entry name" value="DEXHc_ATRX-like"/>
    <property type="match status" value="1"/>
</dbReference>
<feature type="compositionally biased region" description="Pro residues" evidence="9">
    <location>
        <begin position="1946"/>
        <end position="1957"/>
    </location>
</feature>
<dbReference type="OMA" id="RIHIHEP"/>
<evidence type="ECO:0000256" key="4">
    <source>
        <dbReference type="ARBA" id="ARBA00022801"/>
    </source>
</evidence>
<feature type="compositionally biased region" description="Pro residues" evidence="9">
    <location>
        <begin position="2136"/>
        <end position="2150"/>
    </location>
</feature>
<keyword evidence="3" id="KW-0547">Nucleotide-binding</keyword>
<dbReference type="EMBL" id="KQ257466">
    <property type="protein sequence ID" value="KNC96938.1"/>
    <property type="molecule type" value="Genomic_DNA"/>
</dbReference>
<keyword evidence="7" id="KW-0238">DNA-binding</keyword>
<dbReference type="SMART" id="SM00454">
    <property type="entry name" value="SAM"/>
    <property type="match status" value="1"/>
</dbReference>
<dbReference type="PROSITE" id="PS51192">
    <property type="entry name" value="HELICASE_ATP_BIND_1"/>
    <property type="match status" value="1"/>
</dbReference>
<organism evidence="13 14">
    <name type="scientific">Spizellomyces punctatus (strain DAOM BR117)</name>
    <dbReference type="NCBI Taxonomy" id="645134"/>
    <lineage>
        <taxon>Eukaryota</taxon>
        <taxon>Fungi</taxon>
        <taxon>Fungi incertae sedis</taxon>
        <taxon>Chytridiomycota</taxon>
        <taxon>Chytridiomycota incertae sedis</taxon>
        <taxon>Chytridiomycetes</taxon>
        <taxon>Spizellomycetales</taxon>
        <taxon>Spizellomycetaceae</taxon>
        <taxon>Spizellomyces</taxon>
    </lineage>
</organism>
<feature type="domain" description="SAM" evidence="10">
    <location>
        <begin position="17"/>
        <end position="83"/>
    </location>
</feature>
<dbReference type="InterPro" id="IPR014001">
    <property type="entry name" value="Helicase_ATP-bd"/>
</dbReference>
<evidence type="ECO:0000256" key="2">
    <source>
        <dbReference type="ARBA" id="ARBA00007025"/>
    </source>
</evidence>
<dbReference type="SUPFAM" id="SSF52540">
    <property type="entry name" value="P-loop containing nucleoside triphosphate hydrolases"/>
    <property type="match status" value="2"/>
</dbReference>
<feature type="region of interest" description="Disordered" evidence="9">
    <location>
        <begin position="883"/>
        <end position="935"/>
    </location>
</feature>
<dbReference type="InterPro" id="IPR000330">
    <property type="entry name" value="SNF2_N"/>
</dbReference>
<feature type="compositionally biased region" description="Basic residues" evidence="9">
    <location>
        <begin position="1119"/>
        <end position="1138"/>
    </location>
</feature>
<dbReference type="InterPro" id="IPR001650">
    <property type="entry name" value="Helicase_C-like"/>
</dbReference>
<proteinExistence type="inferred from homology"/>
<evidence type="ECO:0000256" key="1">
    <source>
        <dbReference type="ARBA" id="ARBA00004123"/>
    </source>
</evidence>
<feature type="region of interest" description="Disordered" evidence="9">
    <location>
        <begin position="640"/>
        <end position="716"/>
    </location>
</feature>
<dbReference type="GO" id="GO:0005524">
    <property type="term" value="F:ATP binding"/>
    <property type="evidence" value="ECO:0007669"/>
    <property type="project" value="UniProtKB-KW"/>
</dbReference>
<keyword evidence="8" id="KW-0539">Nucleus</keyword>
<dbReference type="GO" id="GO:0005634">
    <property type="term" value="C:nucleus"/>
    <property type="evidence" value="ECO:0007669"/>
    <property type="project" value="UniProtKB-SubCell"/>
</dbReference>
<feature type="compositionally biased region" description="Polar residues" evidence="9">
    <location>
        <begin position="795"/>
        <end position="805"/>
    </location>
</feature>
<dbReference type="SUPFAM" id="SSF47769">
    <property type="entry name" value="SAM/Pointed domain"/>
    <property type="match status" value="1"/>
</dbReference>
<feature type="compositionally biased region" description="Low complexity" evidence="9">
    <location>
        <begin position="1156"/>
        <end position="1167"/>
    </location>
</feature>
<keyword evidence="5" id="KW-0347">Helicase</keyword>
<dbReference type="GO" id="GO:0004386">
    <property type="term" value="F:helicase activity"/>
    <property type="evidence" value="ECO:0007669"/>
    <property type="project" value="UniProtKB-KW"/>
</dbReference>
<feature type="compositionally biased region" description="Polar residues" evidence="9">
    <location>
        <begin position="812"/>
        <end position="828"/>
    </location>
</feature>
<dbReference type="VEuPathDB" id="FungiDB:SPPG_07761"/>
<feature type="compositionally biased region" description="Polar residues" evidence="9">
    <location>
        <begin position="896"/>
        <end position="913"/>
    </location>
</feature>
<evidence type="ECO:0000256" key="6">
    <source>
        <dbReference type="ARBA" id="ARBA00022840"/>
    </source>
</evidence>
<reference evidence="13 14" key="1">
    <citation type="submission" date="2009-08" db="EMBL/GenBank/DDBJ databases">
        <title>The Genome Sequence of Spizellomyces punctatus strain DAOM BR117.</title>
        <authorList>
            <consortium name="The Broad Institute Genome Sequencing Platform"/>
            <person name="Russ C."/>
            <person name="Cuomo C."/>
            <person name="Shea T."/>
            <person name="Young S.K."/>
            <person name="Zeng Q."/>
            <person name="Koehrsen M."/>
            <person name="Haas B."/>
            <person name="Borodovsky M."/>
            <person name="Guigo R."/>
            <person name="Alvarado L."/>
            <person name="Berlin A."/>
            <person name="Bochicchio J."/>
            <person name="Borenstein D."/>
            <person name="Chapman S."/>
            <person name="Chen Z."/>
            <person name="Engels R."/>
            <person name="Freedman E."/>
            <person name="Gellesch M."/>
            <person name="Goldberg J."/>
            <person name="Griggs A."/>
            <person name="Gujja S."/>
            <person name="Heiman D."/>
            <person name="Hepburn T."/>
            <person name="Howarth C."/>
            <person name="Jen D."/>
            <person name="Larson L."/>
            <person name="Lewis B."/>
            <person name="Mehta T."/>
            <person name="Park D."/>
            <person name="Pearson M."/>
            <person name="Roberts A."/>
            <person name="Saif S."/>
            <person name="Shenoy N."/>
            <person name="Sisk P."/>
            <person name="Stolte C."/>
            <person name="Sykes S."/>
            <person name="Thomson T."/>
            <person name="Walk T."/>
            <person name="White J."/>
            <person name="Yandava C."/>
            <person name="Burger G."/>
            <person name="Gray M.W."/>
            <person name="Holland P.W.H."/>
            <person name="King N."/>
            <person name="Lang F.B.F."/>
            <person name="Roger A.J."/>
            <person name="Ruiz-Trillo I."/>
            <person name="Lander E."/>
            <person name="Nusbaum C."/>
        </authorList>
    </citation>
    <scope>NUCLEOTIDE SEQUENCE [LARGE SCALE GENOMIC DNA]</scope>
    <source>
        <strain evidence="13 14">DAOM BR117</strain>
    </source>
</reference>
<dbReference type="PROSITE" id="PS50105">
    <property type="entry name" value="SAM_DOMAIN"/>
    <property type="match status" value="1"/>
</dbReference>
<dbReference type="Gene3D" id="3.40.50.300">
    <property type="entry name" value="P-loop containing nucleotide triphosphate hydrolases"/>
    <property type="match status" value="1"/>
</dbReference>
<feature type="region of interest" description="Disordered" evidence="9">
    <location>
        <begin position="1046"/>
        <end position="1078"/>
    </location>
</feature>
<dbReference type="InterPro" id="IPR049730">
    <property type="entry name" value="SNF2/RAD54-like_C"/>
</dbReference>
<dbReference type="GO" id="GO:0016887">
    <property type="term" value="F:ATP hydrolysis activity"/>
    <property type="evidence" value="ECO:0007669"/>
    <property type="project" value="InterPro"/>
</dbReference>
<feature type="compositionally biased region" description="Basic and acidic residues" evidence="9">
    <location>
        <begin position="1923"/>
        <end position="1938"/>
    </location>
</feature>